<evidence type="ECO:0000313" key="10">
    <source>
        <dbReference type="EMBL" id="CAA6807274.1"/>
    </source>
</evidence>
<keyword evidence="3 9" id="KW-0055">Arginine biosynthesis</keyword>
<dbReference type="PANTHER" id="PTHR23100:SF0">
    <property type="entry name" value="ARGININE BIOSYNTHESIS BIFUNCTIONAL PROTEIN ARGJ, MITOCHONDRIAL"/>
    <property type="match status" value="1"/>
</dbReference>
<feature type="site" description="Cleavage; by autolysis" evidence="9">
    <location>
        <begin position="190"/>
        <end position="191"/>
    </location>
</feature>
<comment type="catalytic activity">
    <reaction evidence="8 9">
        <text>N(2)-acetyl-L-ornithine + L-glutamate = N-acetyl-L-glutamate + L-ornithine</text>
        <dbReference type="Rhea" id="RHEA:15349"/>
        <dbReference type="ChEBI" id="CHEBI:29985"/>
        <dbReference type="ChEBI" id="CHEBI:44337"/>
        <dbReference type="ChEBI" id="CHEBI:46911"/>
        <dbReference type="ChEBI" id="CHEBI:57805"/>
        <dbReference type="EC" id="2.3.1.35"/>
    </reaction>
</comment>
<evidence type="ECO:0000256" key="9">
    <source>
        <dbReference type="HAMAP-Rule" id="MF_01106"/>
    </source>
</evidence>
<evidence type="ECO:0000256" key="3">
    <source>
        <dbReference type="ARBA" id="ARBA00022571"/>
    </source>
</evidence>
<evidence type="ECO:0000256" key="7">
    <source>
        <dbReference type="ARBA" id="ARBA00023315"/>
    </source>
</evidence>
<keyword evidence="5 9" id="KW-0808">Transferase</keyword>
<feature type="binding site" evidence="9">
    <location>
        <position position="274"/>
    </location>
    <ligand>
        <name>substrate</name>
    </ligand>
</feature>
<dbReference type="EC" id="2.3.1.1" evidence="9"/>
<dbReference type="InterPro" id="IPR042195">
    <property type="entry name" value="ArgJ_beta_C"/>
</dbReference>
<dbReference type="SUPFAM" id="SSF56266">
    <property type="entry name" value="DmpA/ArgJ-like"/>
    <property type="match status" value="1"/>
</dbReference>
<accession>A0A6S6SFU2</accession>
<keyword evidence="4 9" id="KW-0028">Amino-acid biosynthesis</keyword>
<comment type="similarity">
    <text evidence="1 9">Belongs to the ArgJ family.</text>
</comment>
<dbReference type="CDD" id="cd02152">
    <property type="entry name" value="OAT"/>
    <property type="match status" value="1"/>
</dbReference>
<feature type="binding site" evidence="9">
    <location>
        <position position="403"/>
    </location>
    <ligand>
        <name>substrate</name>
    </ligand>
</feature>
<dbReference type="GO" id="GO:0004358">
    <property type="term" value="F:L-glutamate N-acetyltransferase activity, acting on acetyl-L-ornithine as donor"/>
    <property type="evidence" value="ECO:0007669"/>
    <property type="project" value="UniProtKB-UniRule"/>
</dbReference>
<comment type="subcellular location">
    <subcellularLocation>
        <location evidence="9">Cytoplasm</location>
    </subcellularLocation>
</comment>
<comment type="pathway">
    <text evidence="9">Amino-acid biosynthesis; L-arginine biosynthesis; L-ornithine and N-acetyl-L-glutamate from L-glutamate and N(2)-acetyl-L-ornithine (cyclic): step 1/1.</text>
</comment>
<evidence type="ECO:0000256" key="6">
    <source>
        <dbReference type="ARBA" id="ARBA00022813"/>
    </source>
</evidence>
<evidence type="ECO:0000256" key="4">
    <source>
        <dbReference type="ARBA" id="ARBA00022605"/>
    </source>
</evidence>
<feature type="site" description="Involved in the stabilization of negative charge on the oxyanion by the formation of the oxyanion hole" evidence="9">
    <location>
        <position position="118"/>
    </location>
</feature>
<dbReference type="NCBIfam" id="NF003802">
    <property type="entry name" value="PRK05388.1"/>
    <property type="match status" value="1"/>
</dbReference>
<evidence type="ECO:0000256" key="5">
    <source>
        <dbReference type="ARBA" id="ARBA00022679"/>
    </source>
</evidence>
<evidence type="ECO:0000256" key="1">
    <source>
        <dbReference type="ARBA" id="ARBA00006774"/>
    </source>
</evidence>
<comment type="pathway">
    <text evidence="9">Amino-acid biosynthesis; L-arginine biosynthesis; N(2)-acetyl-L-ornithine from L-glutamate: step 1/4.</text>
</comment>
<feature type="active site" description="Nucleophile" evidence="9">
    <location>
        <position position="191"/>
    </location>
</feature>
<comment type="function">
    <text evidence="9">Catalyzes two activities which are involved in the cyclic version of arginine biosynthesis: the synthesis of N-acetylglutamate from glutamate and acetyl-CoA as the acetyl donor, and of ornithine by transacetylation between N(2)-acetylornithine and glutamate.</text>
</comment>
<evidence type="ECO:0000256" key="8">
    <source>
        <dbReference type="ARBA" id="ARBA00049439"/>
    </source>
</evidence>
<dbReference type="EC" id="2.3.1.35" evidence="9"/>
<dbReference type="InterPro" id="IPR016117">
    <property type="entry name" value="ArgJ-like_dom_sf"/>
</dbReference>
<keyword evidence="6 9" id="KW-0068">Autocatalytic cleavage</keyword>
<dbReference type="GO" id="GO:0006592">
    <property type="term" value="P:ornithine biosynthetic process"/>
    <property type="evidence" value="ECO:0007669"/>
    <property type="project" value="TreeGrafter"/>
</dbReference>
<feature type="chain" id="PRO_5028543249" description="Arginine biosynthesis bifunctional protein ArgJ beta chain" evidence="9">
    <location>
        <begin position="191"/>
        <end position="403"/>
    </location>
</feature>
<feature type="site" description="Involved in the stabilization of negative charge on the oxyanion by the formation of the oxyanion hole" evidence="9">
    <location>
        <position position="117"/>
    </location>
</feature>
<name>A0A6S6SFU2_9GAMM</name>
<dbReference type="Gene3D" id="3.10.20.340">
    <property type="entry name" value="ArgJ beta chain, C-terminal domain"/>
    <property type="match status" value="1"/>
</dbReference>
<feature type="binding site" evidence="9">
    <location>
        <position position="180"/>
    </location>
    <ligand>
        <name>substrate</name>
    </ligand>
</feature>
<keyword evidence="9" id="KW-0963">Cytoplasm</keyword>
<dbReference type="PANTHER" id="PTHR23100">
    <property type="entry name" value="ARGININE BIOSYNTHESIS BIFUNCTIONAL PROTEIN ARGJ"/>
    <property type="match status" value="1"/>
</dbReference>
<dbReference type="EMBL" id="CACVAV010000112">
    <property type="protein sequence ID" value="CAA6807274.1"/>
    <property type="molecule type" value="Genomic_DNA"/>
</dbReference>
<dbReference type="FunFam" id="3.60.70.12:FF:000001">
    <property type="entry name" value="Arginine biosynthesis bifunctional protein ArgJ, chloroplastic"/>
    <property type="match status" value="1"/>
</dbReference>
<evidence type="ECO:0000256" key="2">
    <source>
        <dbReference type="ARBA" id="ARBA00011475"/>
    </source>
</evidence>
<comment type="subunit">
    <text evidence="2 9">Heterotetramer of two alpha and two beta chains.</text>
</comment>
<dbReference type="NCBIfam" id="TIGR00120">
    <property type="entry name" value="ArgJ"/>
    <property type="match status" value="1"/>
</dbReference>
<dbReference type="HAMAP" id="MF_01106">
    <property type="entry name" value="ArgJ"/>
    <property type="match status" value="1"/>
</dbReference>
<gene>
    <name evidence="9" type="primary">argJ</name>
    <name evidence="10" type="ORF">HELGO_WM12320</name>
</gene>
<dbReference type="InterPro" id="IPR002813">
    <property type="entry name" value="Arg_biosynth_ArgJ"/>
</dbReference>
<dbReference type="GO" id="GO:0005737">
    <property type="term" value="C:cytoplasm"/>
    <property type="evidence" value="ECO:0007669"/>
    <property type="project" value="UniProtKB-SubCell"/>
</dbReference>
<keyword evidence="7 9" id="KW-0012">Acyltransferase</keyword>
<feature type="binding site" evidence="9">
    <location>
        <position position="398"/>
    </location>
    <ligand>
        <name>substrate</name>
    </ligand>
</feature>
<reference evidence="10" key="1">
    <citation type="submission" date="2020-01" db="EMBL/GenBank/DDBJ databases">
        <authorList>
            <person name="Meier V. D."/>
            <person name="Meier V D."/>
        </authorList>
    </citation>
    <scope>NUCLEOTIDE SEQUENCE</scope>
    <source>
        <strain evidence="10">HLG_WM_MAG_08</strain>
    </source>
</reference>
<keyword evidence="9" id="KW-0511">Multifunctional enzyme</keyword>
<protein>
    <recommendedName>
        <fullName evidence="9">Arginine biosynthesis bifunctional protein ArgJ</fullName>
    </recommendedName>
    <domain>
        <recommendedName>
            <fullName evidence="9">Glutamate N-acetyltransferase</fullName>
            <ecNumber evidence="9">2.3.1.35</ecNumber>
        </recommendedName>
        <alternativeName>
            <fullName evidence="9">Ornithine acetyltransferase</fullName>
            <shortName evidence="9">OATase</shortName>
        </alternativeName>
        <alternativeName>
            <fullName evidence="9">Ornithine transacetylase</fullName>
        </alternativeName>
    </domain>
    <domain>
        <recommendedName>
            <fullName evidence="9">Amino-acid acetyltransferase</fullName>
            <ecNumber evidence="9">2.3.1.1</ecNumber>
        </recommendedName>
        <alternativeName>
            <fullName evidence="9">N-acetylglutamate synthase</fullName>
            <shortName evidence="9">AGSase</shortName>
        </alternativeName>
    </domain>
    <component>
        <recommendedName>
            <fullName evidence="9">Arginine biosynthesis bifunctional protein ArgJ alpha chain</fullName>
        </recommendedName>
    </component>
    <component>
        <recommendedName>
            <fullName evidence="9">Arginine biosynthesis bifunctional protein ArgJ beta chain</fullName>
        </recommendedName>
    </component>
</protein>
<sequence length="403" mass="42483">MAVNLFPPENLLPVDGVRLSAVSAGIRYQGRDDLVLMELAEGSQCAAVFTKNAFCAAPVIVARDHLAVASPRYLLINSGNANAGTGEQGLQTAKATCVELAKLLDDCQAESVLPFSTGVIGEQLPLECFQNTLPSAIGALASDHWAQAAAGIMTTDTVAKAISRQVELDGGVVTITGVSKGSGMIHPNMATMLAYVATDAMAGQDTLQSLLTEVTNETFNCITVDGDTSTNDALILAATGQSGVPIAGANLVVFRQALQEVCLYLAQAIVRDGEGATKFISIDVEDAGSRDEARAVGETVALSPLVKTAMFASDPNWGRILAAIGRSPVENLDVSKVTVWLGDTLLVENGQPAASYTEEQGQQVMKRDEITVRISLGRGDTKASTWTCDFSYDYVKINAEYRS</sequence>
<dbReference type="GO" id="GO:0004042">
    <property type="term" value="F:L-glutamate N-acetyltransferase activity"/>
    <property type="evidence" value="ECO:0007669"/>
    <property type="project" value="UniProtKB-UniRule"/>
</dbReference>
<proteinExistence type="inferred from homology"/>
<dbReference type="AlphaFoldDB" id="A0A6S6SFU2"/>
<dbReference type="UniPathway" id="UPA00068">
    <property type="reaction ID" value="UER00106"/>
</dbReference>
<dbReference type="Pfam" id="PF01960">
    <property type="entry name" value="ArgJ"/>
    <property type="match status" value="1"/>
</dbReference>
<dbReference type="FunFam" id="3.10.20.340:FF:000001">
    <property type="entry name" value="Arginine biosynthesis bifunctional protein ArgJ, chloroplastic"/>
    <property type="match status" value="1"/>
</dbReference>
<feature type="chain" id="PRO_5028543250" description="Arginine biosynthesis bifunctional protein ArgJ alpha chain" evidence="9">
    <location>
        <begin position="1"/>
        <end position="190"/>
    </location>
</feature>
<comment type="catalytic activity">
    <reaction evidence="9">
        <text>L-glutamate + acetyl-CoA = N-acetyl-L-glutamate + CoA + H(+)</text>
        <dbReference type="Rhea" id="RHEA:24292"/>
        <dbReference type="ChEBI" id="CHEBI:15378"/>
        <dbReference type="ChEBI" id="CHEBI:29985"/>
        <dbReference type="ChEBI" id="CHEBI:44337"/>
        <dbReference type="ChEBI" id="CHEBI:57287"/>
        <dbReference type="ChEBI" id="CHEBI:57288"/>
        <dbReference type="EC" id="2.3.1.1"/>
    </reaction>
</comment>
<feature type="binding site" evidence="9">
    <location>
        <position position="191"/>
    </location>
    <ligand>
        <name>substrate</name>
    </ligand>
</feature>
<dbReference type="Gene3D" id="3.60.70.12">
    <property type="entry name" value="L-amino peptidase D-ALA esterase/amidase"/>
    <property type="match status" value="1"/>
</dbReference>
<dbReference type="GO" id="GO:0006526">
    <property type="term" value="P:L-arginine biosynthetic process"/>
    <property type="evidence" value="ECO:0007669"/>
    <property type="project" value="UniProtKB-UniRule"/>
</dbReference>
<organism evidence="10">
    <name type="scientific">uncultured Thiotrichaceae bacterium</name>
    <dbReference type="NCBI Taxonomy" id="298394"/>
    <lineage>
        <taxon>Bacteria</taxon>
        <taxon>Pseudomonadati</taxon>
        <taxon>Pseudomonadota</taxon>
        <taxon>Gammaproteobacteria</taxon>
        <taxon>Thiotrichales</taxon>
        <taxon>Thiotrichaceae</taxon>
        <taxon>environmental samples</taxon>
    </lineage>
</organism>
<feature type="binding site" evidence="9">
    <location>
        <position position="154"/>
    </location>
    <ligand>
        <name>substrate</name>
    </ligand>
</feature>